<dbReference type="AlphaFoldDB" id="A0A137ZY02"/>
<feature type="transmembrane region" description="Helical" evidence="1">
    <location>
        <begin position="158"/>
        <end position="177"/>
    </location>
</feature>
<evidence type="ECO:0000313" key="2">
    <source>
        <dbReference type="EMBL" id="KXO98261.1"/>
    </source>
</evidence>
<feature type="transmembrane region" description="Helical" evidence="1">
    <location>
        <begin position="394"/>
        <end position="419"/>
    </location>
</feature>
<proteinExistence type="predicted"/>
<feature type="transmembrane region" description="Helical" evidence="1">
    <location>
        <begin position="124"/>
        <end position="146"/>
    </location>
</feature>
<evidence type="ECO:0000313" key="3">
    <source>
        <dbReference type="EMBL" id="KXP03054.1"/>
    </source>
</evidence>
<evidence type="ECO:0000313" key="5">
    <source>
        <dbReference type="Proteomes" id="UP000070409"/>
    </source>
</evidence>
<keyword evidence="1" id="KW-0812">Transmembrane</keyword>
<reference evidence="3" key="2">
    <citation type="submission" date="2016-02" db="EMBL/GenBank/DDBJ databases">
        <authorList>
            <person name="Teng J.L."/>
            <person name="Yang Y."/>
            <person name="Huang Y."/>
            <person name="Guo F."/>
            <person name="Wei W."/>
            <person name="Chen J.H."/>
            <person name="Wong S.Y."/>
            <person name="Lau S.K."/>
            <person name="Woo P.C."/>
        </authorList>
    </citation>
    <scope>NUCLEOTIDE SEQUENCE</scope>
    <source>
        <strain evidence="3">JCM 15929</strain>
    </source>
</reference>
<dbReference type="OrthoDB" id="2014935at2"/>
<dbReference type="STRING" id="239498.AXK60_14345"/>
<dbReference type="EMBL" id="LSRE01000013">
    <property type="protein sequence ID" value="KXO98261.1"/>
    <property type="molecule type" value="Genomic_DNA"/>
</dbReference>
<accession>A0A137ZY02</accession>
<feature type="transmembrane region" description="Helical" evidence="1">
    <location>
        <begin position="189"/>
        <end position="209"/>
    </location>
</feature>
<name>A0A137ZY02_9ACTN</name>
<dbReference type="RefSeq" id="WP_068573560.1">
    <property type="nucleotide sequence ID" value="NZ_LSRE01000013.1"/>
</dbReference>
<feature type="transmembrane region" description="Helical" evidence="1">
    <location>
        <begin position="72"/>
        <end position="97"/>
    </location>
</feature>
<reference evidence="4" key="1">
    <citation type="submission" date="2016-02" db="EMBL/GenBank/DDBJ databases">
        <authorList>
            <person name="Wen L."/>
            <person name="He K."/>
            <person name="Yang H."/>
        </authorList>
    </citation>
    <scope>NUCLEOTIDE SEQUENCE [LARGE SCALE GENOMIC DNA]</scope>
    <source>
        <strain evidence="4">JCM 15929</strain>
    </source>
</reference>
<feature type="transmembrane region" description="Helical" evidence="1">
    <location>
        <begin position="493"/>
        <end position="517"/>
    </location>
</feature>
<keyword evidence="5" id="KW-1185">Reference proteome</keyword>
<dbReference type="Proteomes" id="UP000070258">
    <property type="component" value="Unassembled WGS sequence"/>
</dbReference>
<dbReference type="Proteomes" id="UP000070409">
    <property type="component" value="Unassembled WGS sequence"/>
</dbReference>
<keyword evidence="1" id="KW-0472">Membrane</keyword>
<evidence type="ECO:0008006" key="6">
    <source>
        <dbReference type="Google" id="ProtNLM"/>
    </source>
</evidence>
<keyword evidence="1" id="KW-1133">Transmembrane helix</keyword>
<protein>
    <recommendedName>
        <fullName evidence="6">ABC transporter permease</fullName>
    </recommendedName>
</protein>
<gene>
    <name evidence="3" type="ORF">AXK60_14345</name>
    <name evidence="2" type="ORF">AXK61_19745</name>
</gene>
<sequence length="526" mass="54450">MTGLAPTLRLVLRRDRIQLIVWLLLYVAMAASAYSTAKTNYADQASLDSAARAASENPSLVAMFGPVYSSTVGAVGMIKMVVMMAAALGLLTGLLVIRHTRADEESGRREMLGASAIDRTAPPIAALVESVVLSLAIGVLSALVLIGMGADARGSLNFGALWAFTGIVFAAWALLCAQLTEGARAARGLFAVGLGAAYLLRAVGDVSVIRTDGTLPAEPGWESWLSPLGWAQQIRPFAEDRPWPILLLLALSAVFIAVALRLAAQRDLGAGLIPVGRGKARAGALLGTVEALTWRLHRGQVIGWSVGFLAVGLAFGGMGSAIDSLVGNSGTREMLERLGGSGSSMLDIFFGAEFSIMGMATAALGISIVNTACSEETSGRAEYLLSAPVRRLRWYASHLTAAVIATSVATFALGVGVSLTAGRQLILPALAALPAVWVITAIAALAGAISAHWSSVGWVVLALCVMTMVADVLKLPDWVAKVSPFKHVATQPGATVLTGATLALVVIAAAGLIAAAFSESRRDLAS</sequence>
<feature type="transmembrane region" description="Helical" evidence="1">
    <location>
        <begin position="245"/>
        <end position="264"/>
    </location>
</feature>
<evidence type="ECO:0000313" key="4">
    <source>
        <dbReference type="Proteomes" id="UP000070258"/>
    </source>
</evidence>
<feature type="transmembrane region" description="Helical" evidence="1">
    <location>
        <begin position="456"/>
        <end position="473"/>
    </location>
</feature>
<feature type="transmembrane region" description="Helical" evidence="1">
    <location>
        <begin position="301"/>
        <end position="322"/>
    </location>
</feature>
<reference evidence="2 5" key="3">
    <citation type="submission" date="2016-02" db="EMBL/GenBank/DDBJ databases">
        <authorList>
            <person name="Teng J.L."/>
            <person name="Tang Y."/>
            <person name="Huang Y."/>
            <person name="Guo F."/>
            <person name="Wei W."/>
            <person name="Chen J.H."/>
            <person name="Wong S.Y."/>
            <person name="Lau S.K."/>
            <person name="Woo P.C."/>
        </authorList>
    </citation>
    <scope>NUCLEOTIDE SEQUENCE [LARGE SCALE GENOMIC DNA]</scope>
    <source>
        <strain evidence="2 5">JCM 13375</strain>
    </source>
</reference>
<comment type="caution">
    <text evidence="3">The sequence shown here is derived from an EMBL/GenBank/DDBJ whole genome shotgun (WGS) entry which is preliminary data.</text>
</comment>
<feature type="transmembrane region" description="Helical" evidence="1">
    <location>
        <begin position="19"/>
        <end position="37"/>
    </location>
</feature>
<evidence type="ECO:0000256" key="1">
    <source>
        <dbReference type="SAM" id="Phobius"/>
    </source>
</evidence>
<organism evidence="3 4">
    <name type="scientific">Tsukamurella pseudospumae</name>
    <dbReference type="NCBI Taxonomy" id="239498"/>
    <lineage>
        <taxon>Bacteria</taxon>
        <taxon>Bacillati</taxon>
        <taxon>Actinomycetota</taxon>
        <taxon>Actinomycetes</taxon>
        <taxon>Mycobacteriales</taxon>
        <taxon>Tsukamurellaceae</taxon>
        <taxon>Tsukamurella</taxon>
    </lineage>
</organism>
<dbReference type="EMBL" id="LSRF01000058">
    <property type="protein sequence ID" value="KXP03054.1"/>
    <property type="molecule type" value="Genomic_DNA"/>
</dbReference>
<feature type="transmembrane region" description="Helical" evidence="1">
    <location>
        <begin position="425"/>
        <end position="449"/>
    </location>
</feature>
<feature type="transmembrane region" description="Helical" evidence="1">
    <location>
        <begin position="348"/>
        <end position="373"/>
    </location>
</feature>